<evidence type="ECO:0000259" key="8">
    <source>
        <dbReference type="Pfam" id="PF13359"/>
    </source>
</evidence>
<accession>A0A9J7J4P7</accession>
<keyword evidence="6" id="KW-0378">Hydrolase</keyword>
<evidence type="ECO:0000256" key="3">
    <source>
        <dbReference type="ARBA" id="ARBA00006958"/>
    </source>
</evidence>
<dbReference type="PANTHER" id="PTHR22930">
    <property type="match status" value="1"/>
</dbReference>
<evidence type="ECO:0000256" key="1">
    <source>
        <dbReference type="ARBA" id="ARBA00001968"/>
    </source>
</evidence>
<keyword evidence="4" id="KW-0540">Nuclease</keyword>
<gene>
    <name evidence="10" type="primary">LOC111362441</name>
</gene>
<name>A0A9J7J4P7_SPOLT</name>
<dbReference type="AlphaFoldDB" id="A0A9J7J4P7"/>
<keyword evidence="9" id="KW-1185">Reference proteome</keyword>
<dbReference type="Proteomes" id="UP000301870">
    <property type="component" value="Unplaced"/>
</dbReference>
<dbReference type="GO" id="GO:0016787">
    <property type="term" value="F:hydrolase activity"/>
    <property type="evidence" value="ECO:0007669"/>
    <property type="project" value="UniProtKB-KW"/>
</dbReference>
<sequence length="342" mass="39648">MFRAPVQPIERLAVTLRYFVTGETFKDLHFSYRLGASTIGEIIKEVCKKIWTLLHEECLSIPNSQEGYKEYMKMPSKEDWLHIASKFQESSNFPLCLGAVDGKHIRLIKPIDSDSMFLNYKHFFSIVLMAVVDSDYNFIFVDVGAYGKECDSSVFKETPFWKNLTNNGLNLPDATRLPGIDYDLPYVFVADEAFALHYHLLRPFGGHQLDQLKRTFNYRLTRARRFVECAFGILSNKWRIFHRPMNVSIDLTVDIVKTCCVLQNFIHKQENFQFHNASENESTLDSESELIQLPITNAVRGSLAANEVRNRFAQYFVSNTNLQTFFFSFGNRDPANFKRFAF</sequence>
<evidence type="ECO:0000256" key="6">
    <source>
        <dbReference type="ARBA" id="ARBA00022801"/>
    </source>
</evidence>
<evidence type="ECO:0000313" key="10">
    <source>
        <dbReference type="RefSeq" id="XP_022834883.1"/>
    </source>
</evidence>
<reference evidence="10" key="1">
    <citation type="submission" date="2025-08" db="UniProtKB">
        <authorList>
            <consortium name="RefSeq"/>
        </authorList>
    </citation>
    <scope>IDENTIFICATION</scope>
    <source>
        <strain evidence="10">Ishihara</strain>
        <tissue evidence="10">Whole body</tissue>
    </source>
</reference>
<protein>
    <submittedName>
        <fullName evidence="10">Protein ANTAGONIST OF LIKE HETEROCHROMATIN PROTEIN 1-like</fullName>
    </submittedName>
</protein>
<comment type="subcellular location">
    <subcellularLocation>
        <location evidence="2">Nucleus</location>
    </subcellularLocation>
</comment>
<evidence type="ECO:0000256" key="5">
    <source>
        <dbReference type="ARBA" id="ARBA00022723"/>
    </source>
</evidence>
<evidence type="ECO:0000313" key="9">
    <source>
        <dbReference type="Proteomes" id="UP000301870"/>
    </source>
</evidence>
<dbReference type="InterPro" id="IPR027806">
    <property type="entry name" value="HARBI1_dom"/>
</dbReference>
<keyword evidence="5" id="KW-0479">Metal-binding</keyword>
<comment type="cofactor">
    <cofactor evidence="1">
        <name>a divalent metal cation</name>
        <dbReference type="ChEBI" id="CHEBI:60240"/>
    </cofactor>
</comment>
<comment type="similarity">
    <text evidence="3">Belongs to the HARBI1 family.</text>
</comment>
<dbReference type="Pfam" id="PF13359">
    <property type="entry name" value="DDE_Tnp_4"/>
    <property type="match status" value="1"/>
</dbReference>
<dbReference type="PANTHER" id="PTHR22930:SF269">
    <property type="entry name" value="NUCLEASE HARBI1-LIKE PROTEIN"/>
    <property type="match status" value="1"/>
</dbReference>
<dbReference type="GO" id="GO:0005634">
    <property type="term" value="C:nucleus"/>
    <property type="evidence" value="ECO:0007669"/>
    <property type="project" value="UniProtKB-SubCell"/>
</dbReference>
<dbReference type="GO" id="GO:0046872">
    <property type="term" value="F:metal ion binding"/>
    <property type="evidence" value="ECO:0007669"/>
    <property type="project" value="UniProtKB-KW"/>
</dbReference>
<dbReference type="GeneID" id="111362441"/>
<dbReference type="RefSeq" id="XP_022834883.1">
    <property type="nucleotide sequence ID" value="XM_022979115.1"/>
</dbReference>
<organism evidence="9 10">
    <name type="scientific">Spodoptera litura</name>
    <name type="common">Asian cotton leafworm</name>
    <dbReference type="NCBI Taxonomy" id="69820"/>
    <lineage>
        <taxon>Eukaryota</taxon>
        <taxon>Metazoa</taxon>
        <taxon>Ecdysozoa</taxon>
        <taxon>Arthropoda</taxon>
        <taxon>Hexapoda</taxon>
        <taxon>Insecta</taxon>
        <taxon>Pterygota</taxon>
        <taxon>Neoptera</taxon>
        <taxon>Endopterygota</taxon>
        <taxon>Lepidoptera</taxon>
        <taxon>Glossata</taxon>
        <taxon>Ditrysia</taxon>
        <taxon>Noctuoidea</taxon>
        <taxon>Noctuidae</taxon>
        <taxon>Amphipyrinae</taxon>
        <taxon>Spodoptera</taxon>
    </lineage>
</organism>
<proteinExistence type="inferred from homology"/>
<evidence type="ECO:0000256" key="7">
    <source>
        <dbReference type="ARBA" id="ARBA00023242"/>
    </source>
</evidence>
<dbReference type="InterPro" id="IPR045249">
    <property type="entry name" value="HARBI1-like"/>
</dbReference>
<feature type="domain" description="DDE Tnp4" evidence="8">
    <location>
        <begin position="100"/>
        <end position="264"/>
    </location>
</feature>
<dbReference type="OrthoDB" id="652136at2759"/>
<dbReference type="GO" id="GO:0004518">
    <property type="term" value="F:nuclease activity"/>
    <property type="evidence" value="ECO:0007669"/>
    <property type="project" value="UniProtKB-KW"/>
</dbReference>
<keyword evidence="7" id="KW-0539">Nucleus</keyword>
<dbReference type="KEGG" id="sliu:111362441"/>
<evidence type="ECO:0000256" key="2">
    <source>
        <dbReference type="ARBA" id="ARBA00004123"/>
    </source>
</evidence>
<evidence type="ECO:0000256" key="4">
    <source>
        <dbReference type="ARBA" id="ARBA00022722"/>
    </source>
</evidence>